<dbReference type="PROSITE" id="PS00440">
    <property type="entry name" value="ACYLTRANSF_C_2"/>
    <property type="match status" value="1"/>
</dbReference>
<feature type="compositionally biased region" description="Low complexity" evidence="5">
    <location>
        <begin position="287"/>
        <end position="296"/>
    </location>
</feature>
<keyword evidence="8" id="KW-1185">Reference proteome</keyword>
<keyword evidence="3" id="KW-0012">Acyltransferase</keyword>
<comment type="similarity">
    <text evidence="1">Belongs to the carnitine/choline acetyltransferase family.</text>
</comment>
<dbReference type="Gene3D" id="3.30.559.70">
    <property type="entry name" value="Choline/Carnitine o-acyltransferase, domain 2"/>
    <property type="match status" value="1"/>
</dbReference>
<dbReference type="GO" id="GO:0004092">
    <property type="term" value="F:carnitine O-acetyltransferase activity"/>
    <property type="evidence" value="ECO:0007669"/>
    <property type="project" value="TreeGrafter"/>
</dbReference>
<evidence type="ECO:0000256" key="1">
    <source>
        <dbReference type="ARBA" id="ARBA00005232"/>
    </source>
</evidence>
<feature type="active site" description="Proton acceptor" evidence="4">
    <location>
        <position position="364"/>
    </location>
</feature>
<evidence type="ECO:0000256" key="5">
    <source>
        <dbReference type="SAM" id="MobiDB-lite"/>
    </source>
</evidence>
<dbReference type="PANTHER" id="PTHR22589">
    <property type="entry name" value="CARNITINE O-ACYLTRANSFERASE"/>
    <property type="match status" value="1"/>
</dbReference>
<evidence type="ECO:0000313" key="8">
    <source>
        <dbReference type="Proteomes" id="UP000078113"/>
    </source>
</evidence>
<sequence length="851" mass="93094">MAPTADPASAPVPANKTFKDQDKLPKLPIPDLKDTCNRYLASLQYLQSQDEHDHTKKVVQDFLENEGPQLHAQLQEYASQRDNYVEAFWEGDYLAASDSVVLNLNPFFILEDDPTPSRGNQMMRTASLILASLSFVHDLRTGQLEPDNVRGTPLDMHQYTRLFGTARIPTANGCRLEGYGDESSHIVVLRRGQMYWFEVLDENHRPLFTERALLANLQAIVNDADKLPRSEVALNALGVLTTEKRKAWSDCRERLEGGDSGENNRRCLKVVDSALFVVCMDDWEPPSSNSGSSASSVPENRAGRKGADKGSKTSAYGAELCNNMLCGTYQLEDGVQVGTCTNRWYDKLQIIVCSNGAAGINFEHTGVDGHTVLRFVADIYTELIMRFAKSINSATQSLFKAKTSPYAKGIGGKRPILFETSSKDKKAEEEEEEVVPEYETSPRKLEWDLTPPIRDAIQYGETRLSDLICQNECQVLVFAGYGKSFLTRHRFSPDAFVQMSFQAAYCKLYGRPATTYEPAMVKHFRRGRTEAIRTVQGHSVEFTSTFFEKGVLSSREEDRRKSGSSSSGAKSGGGGPTPEEKIGALRKACEGHTKLTRECSKGMGHDRHLYAMYELWKKMQVQKRDGVAGAAELAPALFRDSGYQTLSATIISTSNCGNPALRLFGFGPVNPAGFGIGYIIKDDEIAICASSKHLQTARFLDTLNSYLEEVGDLIIETYKAANSRVSATFIDHSGRECDVRTGRPLEGDGAKAGGFKKRVTLVEQLGGSNGYDDFERGVHNERPSLASGRAPGGSTMGSAGYGFFDAGGGAGVDKTGGAGGAAGSGVRTRKGQGVMEEILGVGKTVLFSEYS</sequence>
<dbReference type="Gene3D" id="3.30.559.10">
    <property type="entry name" value="Chloramphenicol acetyltransferase-like domain"/>
    <property type="match status" value="1"/>
</dbReference>
<organism evidence="7 8">
    <name type="scientific">Tilletia walkeri</name>
    <dbReference type="NCBI Taxonomy" id="117179"/>
    <lineage>
        <taxon>Eukaryota</taxon>
        <taxon>Fungi</taxon>
        <taxon>Dikarya</taxon>
        <taxon>Basidiomycota</taxon>
        <taxon>Ustilaginomycotina</taxon>
        <taxon>Exobasidiomycetes</taxon>
        <taxon>Tilletiales</taxon>
        <taxon>Tilletiaceae</taxon>
        <taxon>Tilletia</taxon>
    </lineage>
</organism>
<feature type="region of interest" description="Disordered" evidence="5">
    <location>
        <begin position="553"/>
        <end position="581"/>
    </location>
</feature>
<dbReference type="InterPro" id="IPR023213">
    <property type="entry name" value="CAT-like_dom_sf"/>
</dbReference>
<reference evidence="7" key="1">
    <citation type="submission" date="2016-04" db="EMBL/GenBank/DDBJ databases">
        <authorList>
            <person name="Nguyen H.D."/>
            <person name="Samba Siva P."/>
            <person name="Cullis J."/>
            <person name="Levesque C.A."/>
            <person name="Hambleton S."/>
        </authorList>
    </citation>
    <scope>NUCLEOTIDE SEQUENCE</scope>
    <source>
        <strain evidence="7">DAOMC 236422</strain>
    </source>
</reference>
<proteinExistence type="inferred from homology"/>
<dbReference type="GO" id="GO:0005739">
    <property type="term" value="C:mitochondrion"/>
    <property type="evidence" value="ECO:0007669"/>
    <property type="project" value="TreeGrafter"/>
</dbReference>
<dbReference type="FunFam" id="3.30.559.10:FF:000019">
    <property type="entry name" value="Carnitine acetyl transferase"/>
    <property type="match status" value="1"/>
</dbReference>
<accession>A0A8X7T3N8</accession>
<gene>
    <name evidence="7" type="ORF">A4X09_0g5407</name>
</gene>
<dbReference type="AlphaFoldDB" id="A0A8X7T3N8"/>
<evidence type="ECO:0000256" key="3">
    <source>
        <dbReference type="ARBA" id="ARBA00023315"/>
    </source>
</evidence>
<dbReference type="InterPro" id="IPR039551">
    <property type="entry name" value="Cho/carn_acyl_trans"/>
</dbReference>
<feature type="compositionally biased region" description="Basic and acidic residues" evidence="5">
    <location>
        <begin position="17"/>
        <end position="26"/>
    </location>
</feature>
<feature type="domain" description="Choline/carnitine acyltransferase" evidence="6">
    <location>
        <begin position="27"/>
        <end position="704"/>
    </location>
</feature>
<dbReference type="Proteomes" id="UP000078113">
    <property type="component" value="Unassembled WGS sequence"/>
</dbReference>
<evidence type="ECO:0000313" key="7">
    <source>
        <dbReference type="EMBL" id="KAE8266938.1"/>
    </source>
</evidence>
<protein>
    <recommendedName>
        <fullName evidence="6">Choline/carnitine acyltransferase domain-containing protein</fullName>
    </recommendedName>
</protein>
<evidence type="ECO:0000259" key="6">
    <source>
        <dbReference type="Pfam" id="PF00755"/>
    </source>
</evidence>
<feature type="region of interest" description="Disordered" evidence="5">
    <location>
        <begin position="285"/>
        <end position="311"/>
    </location>
</feature>
<dbReference type="InterPro" id="IPR042231">
    <property type="entry name" value="Cho/carn_acyl_trans_2"/>
</dbReference>
<evidence type="ECO:0000256" key="2">
    <source>
        <dbReference type="ARBA" id="ARBA00022679"/>
    </source>
</evidence>
<feature type="region of interest" description="Disordered" evidence="5">
    <location>
        <begin position="1"/>
        <end position="26"/>
    </location>
</feature>
<comment type="caution">
    <text evidence="7">The sequence shown here is derived from an EMBL/GenBank/DDBJ whole genome shotgun (WGS) entry which is preliminary data.</text>
</comment>
<reference evidence="7" key="2">
    <citation type="journal article" date="2019" name="IMA Fungus">
        <title>Genome sequencing and comparison of five Tilletia species to identify candidate genes for the detection of regulated species infecting wheat.</title>
        <authorList>
            <person name="Nguyen H.D.T."/>
            <person name="Sultana T."/>
            <person name="Kesanakurti P."/>
            <person name="Hambleton S."/>
        </authorList>
    </citation>
    <scope>NUCLEOTIDE SEQUENCE</scope>
    <source>
        <strain evidence="7">DAOMC 236422</strain>
    </source>
</reference>
<keyword evidence="2" id="KW-0808">Transferase</keyword>
<dbReference type="GO" id="GO:0009437">
    <property type="term" value="P:carnitine metabolic process"/>
    <property type="evidence" value="ECO:0007669"/>
    <property type="project" value="TreeGrafter"/>
</dbReference>
<dbReference type="Pfam" id="PF00755">
    <property type="entry name" value="Carn_acyltransf"/>
    <property type="match status" value="1"/>
</dbReference>
<dbReference type="EMBL" id="LWDG02000277">
    <property type="protein sequence ID" value="KAE8266938.1"/>
    <property type="molecule type" value="Genomic_DNA"/>
</dbReference>
<evidence type="ECO:0000256" key="4">
    <source>
        <dbReference type="PIRSR" id="PIRSR600542-1"/>
    </source>
</evidence>
<dbReference type="SUPFAM" id="SSF52777">
    <property type="entry name" value="CoA-dependent acyltransferases"/>
    <property type="match status" value="2"/>
</dbReference>
<name>A0A8X7T3N8_9BASI</name>
<dbReference type="InterPro" id="IPR000542">
    <property type="entry name" value="Carn_acyl_trans"/>
</dbReference>
<dbReference type="PANTHER" id="PTHR22589:SF29">
    <property type="entry name" value="MITOCHONDRIAL CARNITINE O-ACETYLTRANSFERASE-RELATED"/>
    <property type="match status" value="1"/>
</dbReference>
<feature type="compositionally biased region" description="Basic and acidic residues" evidence="5">
    <location>
        <begin position="301"/>
        <end position="311"/>
    </location>
</feature>